<dbReference type="AlphaFoldDB" id="A0A672L0P3"/>
<name>A0A672L0P3_SINGR</name>
<reference evidence="3" key="2">
    <citation type="submission" date="2025-09" db="UniProtKB">
        <authorList>
            <consortium name="Ensembl"/>
        </authorList>
    </citation>
    <scope>IDENTIFICATION</scope>
</reference>
<sequence length="165" mass="19071">SDPVFSMKRVNFELQLSNMLYLKTSFSIRCTLGGNNELITELVVFTDGWLHSNFSFYFISSLKKSWTESRKYCTERGADLIIINNREKQVKFWIGSYHAESSTKHLMLICCCRFWASSGQITEPNGGRQENCAVTYLKKHPELIGWIDITCNGAYQWICEKSGWP</sequence>
<dbReference type="InterPro" id="IPR001304">
    <property type="entry name" value="C-type_lectin-like"/>
</dbReference>
<dbReference type="InterPro" id="IPR016187">
    <property type="entry name" value="CTDL_fold"/>
</dbReference>
<dbReference type="Proteomes" id="UP000472262">
    <property type="component" value="Unassembled WGS sequence"/>
</dbReference>
<dbReference type="InterPro" id="IPR051004">
    <property type="entry name" value="DC-SIGN_domain-containing"/>
</dbReference>
<dbReference type="InterPro" id="IPR016186">
    <property type="entry name" value="C-type_lectin-like/link_sf"/>
</dbReference>
<dbReference type="SMART" id="SM00034">
    <property type="entry name" value="CLECT"/>
    <property type="match status" value="1"/>
</dbReference>
<dbReference type="PROSITE" id="PS00615">
    <property type="entry name" value="C_TYPE_LECTIN_1"/>
    <property type="match status" value="1"/>
</dbReference>
<accession>A0A672L0P3</accession>
<evidence type="ECO:0000256" key="1">
    <source>
        <dbReference type="ARBA" id="ARBA00023157"/>
    </source>
</evidence>
<evidence type="ECO:0000313" key="3">
    <source>
        <dbReference type="Ensembl" id="ENSSGRP00000015780.1"/>
    </source>
</evidence>
<protein>
    <recommendedName>
        <fullName evidence="2">C-type lectin domain-containing protein</fullName>
    </recommendedName>
</protein>
<dbReference type="PROSITE" id="PS50041">
    <property type="entry name" value="C_TYPE_LECTIN_2"/>
    <property type="match status" value="1"/>
</dbReference>
<dbReference type="Ensembl" id="ENSSGRT00000017093.1">
    <property type="protein sequence ID" value="ENSSGRP00000015780.1"/>
    <property type="gene ID" value="ENSSGRG00000009781.1"/>
</dbReference>
<organism evidence="3 4">
    <name type="scientific">Sinocyclocheilus grahami</name>
    <name type="common">Dianchi golden-line fish</name>
    <name type="synonym">Barbus grahami</name>
    <dbReference type="NCBI Taxonomy" id="75366"/>
    <lineage>
        <taxon>Eukaryota</taxon>
        <taxon>Metazoa</taxon>
        <taxon>Chordata</taxon>
        <taxon>Craniata</taxon>
        <taxon>Vertebrata</taxon>
        <taxon>Euteleostomi</taxon>
        <taxon>Actinopterygii</taxon>
        <taxon>Neopterygii</taxon>
        <taxon>Teleostei</taxon>
        <taxon>Ostariophysi</taxon>
        <taxon>Cypriniformes</taxon>
        <taxon>Cyprinidae</taxon>
        <taxon>Cyprininae</taxon>
        <taxon>Sinocyclocheilus</taxon>
    </lineage>
</organism>
<proteinExistence type="predicted"/>
<dbReference type="InterPro" id="IPR018378">
    <property type="entry name" value="C-type_lectin_CS"/>
</dbReference>
<evidence type="ECO:0000259" key="2">
    <source>
        <dbReference type="PROSITE" id="PS50041"/>
    </source>
</evidence>
<dbReference type="Pfam" id="PF00059">
    <property type="entry name" value="Lectin_C"/>
    <property type="match status" value="1"/>
</dbReference>
<dbReference type="Gene3D" id="3.10.100.10">
    <property type="entry name" value="Mannose-Binding Protein A, subunit A"/>
    <property type="match status" value="1"/>
</dbReference>
<feature type="domain" description="C-type lectin" evidence="2">
    <location>
        <begin position="51"/>
        <end position="160"/>
    </location>
</feature>
<dbReference type="SUPFAM" id="SSF56436">
    <property type="entry name" value="C-type lectin-like"/>
    <property type="match status" value="1"/>
</dbReference>
<keyword evidence="4" id="KW-1185">Reference proteome</keyword>
<reference evidence="3" key="1">
    <citation type="submission" date="2025-08" db="UniProtKB">
        <authorList>
            <consortium name="Ensembl"/>
        </authorList>
    </citation>
    <scope>IDENTIFICATION</scope>
</reference>
<evidence type="ECO:0000313" key="4">
    <source>
        <dbReference type="Proteomes" id="UP000472262"/>
    </source>
</evidence>
<dbReference type="PANTHER" id="PTHR22802">
    <property type="entry name" value="C-TYPE LECTIN SUPERFAMILY MEMBER"/>
    <property type="match status" value="1"/>
</dbReference>
<keyword evidence="1" id="KW-1015">Disulfide bond</keyword>
<dbReference type="PANTHER" id="PTHR22802:SF471">
    <property type="entry name" value="CD209F ANTIGEN"/>
    <property type="match status" value="1"/>
</dbReference>